<reference evidence="3 4" key="1">
    <citation type="journal article" date="2010" name="Int. J. Syst. Evol. Microbiol.">
        <title>Sphingopyxis bauzanensis sp. nov., a psychrophilic bacterium isolated from soil.</title>
        <authorList>
            <person name="Zhang D.C."/>
            <person name="Liu H.C."/>
            <person name="Xin Y.H."/>
            <person name="Zhou Y.G."/>
            <person name="Schinner F."/>
            <person name="Margesin R."/>
        </authorList>
    </citation>
    <scope>NUCLEOTIDE SEQUENCE [LARGE SCALE GENOMIC DNA]</scope>
    <source>
        <strain evidence="3 4">DSM 22271</strain>
    </source>
</reference>
<evidence type="ECO:0008006" key="5">
    <source>
        <dbReference type="Google" id="ProtNLM"/>
    </source>
</evidence>
<dbReference type="OrthoDB" id="117664at2"/>
<feature type="region of interest" description="Disordered" evidence="1">
    <location>
        <begin position="219"/>
        <end position="241"/>
    </location>
</feature>
<feature type="compositionally biased region" description="Pro residues" evidence="1">
    <location>
        <begin position="220"/>
        <end position="241"/>
    </location>
</feature>
<evidence type="ECO:0000313" key="3">
    <source>
        <dbReference type="EMBL" id="OWQ94517.1"/>
    </source>
</evidence>
<gene>
    <name evidence="3" type="ORF">CDQ92_15615</name>
</gene>
<evidence type="ECO:0000256" key="1">
    <source>
        <dbReference type="SAM" id="MobiDB-lite"/>
    </source>
</evidence>
<comment type="caution">
    <text evidence="3">The sequence shown here is derived from an EMBL/GenBank/DDBJ whole genome shotgun (WGS) entry which is preliminary data.</text>
</comment>
<dbReference type="EMBL" id="NISK01000004">
    <property type="protein sequence ID" value="OWQ94517.1"/>
    <property type="molecule type" value="Genomic_DNA"/>
</dbReference>
<dbReference type="AlphaFoldDB" id="A0A246JNW0"/>
<organism evidence="3 4">
    <name type="scientific">Sphingopyxis bauzanensis</name>
    <dbReference type="NCBI Taxonomy" id="651663"/>
    <lineage>
        <taxon>Bacteria</taxon>
        <taxon>Pseudomonadati</taxon>
        <taxon>Pseudomonadota</taxon>
        <taxon>Alphaproteobacteria</taxon>
        <taxon>Sphingomonadales</taxon>
        <taxon>Sphingomonadaceae</taxon>
        <taxon>Sphingopyxis</taxon>
    </lineage>
</organism>
<evidence type="ECO:0000313" key="4">
    <source>
        <dbReference type="Proteomes" id="UP000197361"/>
    </source>
</evidence>
<dbReference type="Proteomes" id="UP000197361">
    <property type="component" value="Unassembled WGS sequence"/>
</dbReference>
<evidence type="ECO:0000256" key="2">
    <source>
        <dbReference type="SAM" id="SignalP"/>
    </source>
</evidence>
<accession>A0A246JNW0</accession>
<protein>
    <recommendedName>
        <fullName evidence="5">Translation initiation factor 2</fullName>
    </recommendedName>
</protein>
<feature type="chain" id="PRO_5012783584" description="Translation initiation factor 2" evidence="2">
    <location>
        <begin position="21"/>
        <end position="241"/>
    </location>
</feature>
<dbReference type="RefSeq" id="WP_088442386.1">
    <property type="nucleotide sequence ID" value="NZ_BMMC01000010.1"/>
</dbReference>
<sequence>MKSKLLAGAVALALVTPAFAPVAAQDAPAVPASVDAAPVLVAVPVAAPTANPARMLPANTEILLSMNEELSTKRNQEGDTFHMSVVHNVVQDGFIVIPKGTRATGEITWRTGKGAFGKSGKMDIELRYVEIGNNRVPLTGTFRQEGEGNTVATIGGVILAGVFAAFITGKSGRIPAGRELSVRTKEALAFAVPAGTPTAAPAPMAVAVETAPVAATPAAAPLPAPVADPAKSPAPAPVTAN</sequence>
<feature type="signal peptide" evidence="2">
    <location>
        <begin position="1"/>
        <end position="20"/>
    </location>
</feature>
<keyword evidence="2" id="KW-0732">Signal</keyword>
<name>A0A246JNW0_9SPHN</name>
<keyword evidence="4" id="KW-1185">Reference proteome</keyword>
<proteinExistence type="predicted"/>